<dbReference type="GO" id="GO:0005975">
    <property type="term" value="P:carbohydrate metabolic process"/>
    <property type="evidence" value="ECO:0007669"/>
    <property type="project" value="InterPro"/>
</dbReference>
<dbReference type="PIRSF" id="PIRSF007663">
    <property type="entry name" value="UCP007663"/>
    <property type="match status" value="1"/>
</dbReference>
<feature type="compositionally biased region" description="Low complexity" evidence="1">
    <location>
        <begin position="851"/>
        <end position="868"/>
    </location>
</feature>
<dbReference type="InterPro" id="IPR008928">
    <property type="entry name" value="6-hairpin_glycosidase_sf"/>
</dbReference>
<comment type="caution">
    <text evidence="5">The sequence shown here is derived from an EMBL/GenBank/DDBJ whole genome shotgun (WGS) entry which is preliminary data.</text>
</comment>
<feature type="domain" description="Glycosyl hydrolase family 95 N-terminal" evidence="2">
    <location>
        <begin position="54"/>
        <end position="311"/>
    </location>
</feature>
<gene>
    <name evidence="5" type="ORF">DT076_14140</name>
</gene>
<evidence type="ECO:0000259" key="3">
    <source>
        <dbReference type="Pfam" id="PF21307"/>
    </source>
</evidence>
<dbReference type="InterPro" id="IPR054363">
    <property type="entry name" value="GH95_cat"/>
</dbReference>
<dbReference type="InterPro" id="IPR016518">
    <property type="entry name" value="Alpha-L-fucosidase"/>
</dbReference>
<evidence type="ECO:0000313" key="5">
    <source>
        <dbReference type="EMBL" id="RCK68723.1"/>
    </source>
</evidence>
<evidence type="ECO:0000313" key="6">
    <source>
        <dbReference type="Proteomes" id="UP000252770"/>
    </source>
</evidence>
<reference evidence="5 6" key="1">
    <citation type="submission" date="2018-07" db="EMBL/GenBank/DDBJ databases">
        <title>Desertimonas flava gen. nov. sp. nov.</title>
        <authorList>
            <person name="Liu S."/>
        </authorList>
    </citation>
    <scope>NUCLEOTIDE SEQUENCE [LARGE SCALE GENOMIC DNA]</scope>
    <source>
        <strain evidence="5 6">16Sb5-5</strain>
    </source>
</reference>
<dbReference type="PANTHER" id="PTHR31084:SF0">
    <property type="entry name" value="ALPHA-L-FUCOSIDASE 2"/>
    <property type="match status" value="1"/>
</dbReference>
<evidence type="ECO:0000259" key="2">
    <source>
        <dbReference type="Pfam" id="PF14498"/>
    </source>
</evidence>
<dbReference type="PANTHER" id="PTHR31084">
    <property type="entry name" value="ALPHA-L-FUCOSIDASE 2"/>
    <property type="match status" value="1"/>
</dbReference>
<proteinExistence type="predicted"/>
<feature type="domain" description="Alpha fucosidase A-like C-terminal" evidence="3">
    <location>
        <begin position="783"/>
        <end position="837"/>
    </location>
</feature>
<evidence type="ECO:0000259" key="4">
    <source>
        <dbReference type="Pfam" id="PF22124"/>
    </source>
</evidence>
<dbReference type="Pfam" id="PF14498">
    <property type="entry name" value="Glyco_hyd_65N_2"/>
    <property type="match status" value="1"/>
</dbReference>
<dbReference type="Gene3D" id="1.50.10.10">
    <property type="match status" value="1"/>
</dbReference>
<dbReference type="InterPro" id="IPR012341">
    <property type="entry name" value="6hp_glycosidase-like_sf"/>
</dbReference>
<dbReference type="Pfam" id="PF22124">
    <property type="entry name" value="Glyco_hydro_95_cat"/>
    <property type="match status" value="1"/>
</dbReference>
<dbReference type="Proteomes" id="UP000252770">
    <property type="component" value="Unassembled WGS sequence"/>
</dbReference>
<feature type="domain" description="Glycosyl hydrolase family 95 catalytic" evidence="4">
    <location>
        <begin position="341"/>
        <end position="771"/>
    </location>
</feature>
<organism evidence="5 6">
    <name type="scientific">Desertihabitans brevis</name>
    <dbReference type="NCBI Taxonomy" id="2268447"/>
    <lineage>
        <taxon>Bacteria</taxon>
        <taxon>Bacillati</taxon>
        <taxon>Actinomycetota</taxon>
        <taxon>Actinomycetes</taxon>
        <taxon>Propionibacteriales</taxon>
        <taxon>Propionibacteriaceae</taxon>
        <taxon>Desertihabitans</taxon>
    </lineage>
</organism>
<dbReference type="EMBL" id="QOUI01000009">
    <property type="protein sequence ID" value="RCK68723.1"/>
    <property type="molecule type" value="Genomic_DNA"/>
</dbReference>
<dbReference type="GO" id="GO:0004560">
    <property type="term" value="F:alpha-L-fucosidase activity"/>
    <property type="evidence" value="ECO:0007669"/>
    <property type="project" value="InterPro"/>
</dbReference>
<feature type="region of interest" description="Disordered" evidence="1">
    <location>
        <begin position="846"/>
        <end position="868"/>
    </location>
</feature>
<accession>A0A367YS63</accession>
<dbReference type="InterPro" id="IPR049053">
    <property type="entry name" value="AFCA-like_C"/>
</dbReference>
<sequence length="868" mass="93194">MMSSSVGVEEVDPAGGPDSSARPGRAVGPVRQTTARADDDVEERTAVTTSGPALSYRTPAATWNEGLPLGNGRIGLMVHGDAAATRWELNDDTCWSGWPGSTAGTPASDEPAPEVVERVRRALFDGDVETAEREIRKVQFGHSQSYQPLAALTVLTDAPTRLEQRRLDLSTAVASWRTDGPTGPGQVDAFVSAPAGAVVGEHRWERPTDLRVRLEAAHAGFGYCRLQVDEDGLGLLTRMPSDAYPSHERSDEALVFDPTPGHAVTAAVAVGVVTDGTVAAVPGDGPEAPVELAVTGATRLVLVVTTSTDFVDAATPPHGRVEELLPDARARATALAGRDVAGLRAEHEADHAALFDRFALALGDGTDRPDDDTDALLERAARGDVSPALVALAVQYGRYLLIASSRPGTRAAHLQGLWNRLLQPPWSSNYTVNINTEMNYWLAAPVNLLECAEPYYELVEELARTGRDTARRVYDRPGWAAHHNADVWGFSLPVGDGTSDPCWAAWPMAGPWLLRHLAEHHRFTGDAGLLLDRGWPLVDGAVRFLLSWLVTLPDGTLGTAPSTSPENRYLTGSGRAAVTVSSTMDLALARDLLRTWLTCADLLEGTDGSVDGDRPDPARREQVEAALARLPLPGPTTRGSYPEWHLDLPEAEPTHRHQSHLYDLFPGDAVQRHDPAHTERLAAMAETLRLRGSHSTGWSIAWRVALHARLGSVEGAVASLGHYLTPVDESSDDRRGRVDVPGGVYRNLLCAHPPFQIDGNFGVAAGVVEMLLQSHRLDAGRPVLDLLPCLPPQWSTGSLTGVRARGGLVVDLHWEAGRVRELRVRAEQDREVLVVAPDAGPAVLSVRGGEPASWSPSAQPSASRIRSS</sequence>
<evidence type="ECO:0000256" key="1">
    <source>
        <dbReference type="SAM" id="MobiDB-lite"/>
    </source>
</evidence>
<name>A0A367YS63_9ACTN</name>
<dbReference type="Pfam" id="PF21307">
    <property type="entry name" value="Glyco_hydro_95_C"/>
    <property type="match status" value="1"/>
</dbReference>
<dbReference type="SUPFAM" id="SSF48208">
    <property type="entry name" value="Six-hairpin glycosidases"/>
    <property type="match status" value="1"/>
</dbReference>
<keyword evidence="5" id="KW-0378">Hydrolase</keyword>
<dbReference type="InterPro" id="IPR027414">
    <property type="entry name" value="GH95_N_dom"/>
</dbReference>
<protein>
    <submittedName>
        <fullName evidence="5">Glycoside hydrolase family 95 protein</fullName>
    </submittedName>
</protein>
<feature type="region of interest" description="Disordered" evidence="1">
    <location>
        <begin position="1"/>
        <end position="57"/>
    </location>
</feature>
<dbReference type="AlphaFoldDB" id="A0A367YS63"/>
<keyword evidence="6" id="KW-1185">Reference proteome</keyword>